<name>A0A078MQE1_9MICC</name>
<accession>A0A078MQE1</accession>
<organism evidence="1">
    <name type="scientific">Arthrobacter saudimassiliensis</name>
    <dbReference type="NCBI Taxonomy" id="1461584"/>
    <lineage>
        <taxon>Bacteria</taxon>
        <taxon>Bacillati</taxon>
        <taxon>Actinomycetota</taxon>
        <taxon>Actinomycetes</taxon>
        <taxon>Micrococcales</taxon>
        <taxon>Micrococcaceae</taxon>
        <taxon>Arthrobacter</taxon>
    </lineage>
</organism>
<dbReference type="AlphaFoldDB" id="A0A078MQE1"/>
<sequence>MAEQDWKPAHESLAAYLNDHLVGAETGVRLFRAASDTWQGSEYESVFTSLAEELSGERDELENLIIALGYGRSKVKALAGWAGALIGRLGPMNPLSTGGGPTGQLELEMLQSLVRQKESMWRTLLVLSARDRRFNPVRLRELLDAAQRQQQEVAHVMEATAVARFLT</sequence>
<dbReference type="EMBL" id="LN483071">
    <property type="protein sequence ID" value="CEA08490.1"/>
    <property type="molecule type" value="Genomic_DNA"/>
</dbReference>
<gene>
    <name evidence="1" type="ORF">BN1051_01842</name>
</gene>
<reference evidence="1" key="1">
    <citation type="submission" date="2014-07" db="EMBL/GenBank/DDBJ databases">
        <authorList>
            <person name="Urmite Genomes Urmite Genomes"/>
        </authorList>
    </citation>
    <scope>NUCLEOTIDE SEQUENCE</scope>
    <source>
        <strain evidence="1">11W110_air</strain>
    </source>
</reference>
<protein>
    <submittedName>
        <fullName evidence="1">Uncharacterized protein</fullName>
    </submittedName>
</protein>
<dbReference type="PATRIC" id="fig|1461584.3.peg.1819"/>
<evidence type="ECO:0000313" key="1">
    <source>
        <dbReference type="EMBL" id="CEA08490.1"/>
    </source>
</evidence>
<proteinExistence type="predicted"/>